<reference evidence="2 3" key="1">
    <citation type="journal article" date="2024" name="bioRxiv">
        <title>Comparative genomics of Cryptococcus and Kwoniella reveals pathogenesis evolution and contrasting karyotype dynamics via intercentromeric recombination or chromosome fusion.</title>
        <authorList>
            <person name="Coelho M.A."/>
            <person name="David-Palma M."/>
            <person name="Shea T."/>
            <person name="Bowers K."/>
            <person name="McGinley-Smith S."/>
            <person name="Mohammad A.W."/>
            <person name="Gnirke A."/>
            <person name="Yurkov A.M."/>
            <person name="Nowrousian M."/>
            <person name="Sun S."/>
            <person name="Cuomo C.A."/>
            <person name="Heitman J."/>
        </authorList>
    </citation>
    <scope>NUCLEOTIDE SEQUENCE [LARGE SCALE GENOMIC DNA]</scope>
    <source>
        <strain evidence="2 3">CBS 13917</strain>
    </source>
</reference>
<dbReference type="GeneID" id="92184098"/>
<evidence type="ECO:0000313" key="3">
    <source>
        <dbReference type="Proteomes" id="UP001388673"/>
    </source>
</evidence>
<comment type="caution">
    <text evidence="2">The sequence shown here is derived from an EMBL/GenBank/DDBJ whole genome shotgun (WGS) entry which is preliminary data.</text>
</comment>
<dbReference type="EMBL" id="JBCAWK010000014">
    <property type="protein sequence ID" value="KAK8844046.1"/>
    <property type="molecule type" value="Genomic_DNA"/>
</dbReference>
<keyword evidence="3" id="KW-1185">Reference proteome</keyword>
<gene>
    <name evidence="2" type="ORF">IAR55_006840</name>
</gene>
<accession>A0AAW0YDI9</accession>
<evidence type="ECO:0000313" key="2">
    <source>
        <dbReference type="EMBL" id="KAK8844046.1"/>
    </source>
</evidence>
<protein>
    <submittedName>
        <fullName evidence="2">Uncharacterized protein</fullName>
    </submittedName>
</protein>
<proteinExistence type="predicted"/>
<organism evidence="2 3">
    <name type="scientific">Kwoniella newhampshirensis</name>
    <dbReference type="NCBI Taxonomy" id="1651941"/>
    <lineage>
        <taxon>Eukaryota</taxon>
        <taxon>Fungi</taxon>
        <taxon>Dikarya</taxon>
        <taxon>Basidiomycota</taxon>
        <taxon>Agaricomycotina</taxon>
        <taxon>Tremellomycetes</taxon>
        <taxon>Tremellales</taxon>
        <taxon>Cryptococcaceae</taxon>
        <taxon>Kwoniella</taxon>
    </lineage>
</organism>
<dbReference type="RefSeq" id="XP_066799610.1">
    <property type="nucleotide sequence ID" value="XM_066949918.1"/>
</dbReference>
<sequence length="121" mass="12894">MSNTNPLTRSSISADLSLLQSLPSSTLISLVSPSSSRATPIATSTNDQSAPSRPIDVLDSFSPSHAADHEKSQALVRAYIDEMNAVKAMGEDGDGDKVGERIDRLREKGEEIVDVLGEIKV</sequence>
<dbReference type="Proteomes" id="UP001388673">
    <property type="component" value="Unassembled WGS sequence"/>
</dbReference>
<evidence type="ECO:0000256" key="1">
    <source>
        <dbReference type="SAM" id="MobiDB-lite"/>
    </source>
</evidence>
<feature type="region of interest" description="Disordered" evidence="1">
    <location>
        <begin position="30"/>
        <end position="69"/>
    </location>
</feature>
<name>A0AAW0YDI9_9TREE</name>
<dbReference type="KEGG" id="kne:92184098"/>
<dbReference type="AlphaFoldDB" id="A0AAW0YDI9"/>
<feature type="compositionally biased region" description="Polar residues" evidence="1">
    <location>
        <begin position="37"/>
        <end position="51"/>
    </location>
</feature>